<dbReference type="Gene3D" id="3.40.50.150">
    <property type="entry name" value="Vaccinia Virus protein VP39"/>
    <property type="match status" value="1"/>
</dbReference>
<comment type="similarity">
    <text evidence="1">Belongs to the methyltransferase superfamily. L-isoaspartyl/D-aspartyl protein methyltransferase family.</text>
</comment>
<evidence type="ECO:0000256" key="4">
    <source>
        <dbReference type="ARBA" id="ARBA00022679"/>
    </source>
</evidence>
<dbReference type="InterPro" id="IPR029063">
    <property type="entry name" value="SAM-dependent_MTases_sf"/>
</dbReference>
<dbReference type="SMART" id="SM00650">
    <property type="entry name" value="rADc"/>
    <property type="match status" value="1"/>
</dbReference>
<organism evidence="8">
    <name type="scientific">Accumulibacter regalis</name>
    <dbReference type="NCBI Taxonomy" id="522306"/>
    <lineage>
        <taxon>Bacteria</taxon>
        <taxon>Pseudomonadati</taxon>
        <taxon>Pseudomonadota</taxon>
        <taxon>Betaproteobacteria</taxon>
        <taxon>Candidatus Accumulibacter</taxon>
    </lineage>
</organism>
<evidence type="ECO:0000256" key="2">
    <source>
        <dbReference type="ARBA" id="ARBA00013346"/>
    </source>
</evidence>
<dbReference type="GO" id="GO:0005737">
    <property type="term" value="C:cytoplasm"/>
    <property type="evidence" value="ECO:0007669"/>
    <property type="project" value="TreeGrafter"/>
</dbReference>
<dbReference type="GO" id="GO:0004719">
    <property type="term" value="F:protein-L-isoaspartate (D-aspartate) O-methyltransferase activity"/>
    <property type="evidence" value="ECO:0007669"/>
    <property type="project" value="InterPro"/>
</dbReference>
<dbReference type="CDD" id="cd02440">
    <property type="entry name" value="AdoMet_MTases"/>
    <property type="match status" value="1"/>
</dbReference>
<dbReference type="Pfam" id="PF01135">
    <property type="entry name" value="PCMT"/>
    <property type="match status" value="1"/>
</dbReference>
<name>C7RRJ1_ACCRE</name>
<evidence type="ECO:0000256" key="5">
    <source>
        <dbReference type="ARBA" id="ARBA00022691"/>
    </source>
</evidence>
<reference evidence="8" key="1">
    <citation type="submission" date="2009-08" db="EMBL/GenBank/DDBJ databases">
        <authorList>
            <consortium name="US DOE Joint Genome Institute"/>
            <person name="Lucas S."/>
            <person name="Copeland A."/>
            <person name="Lapidus A."/>
            <person name="Glavina del Rio T."/>
            <person name="Dalin E."/>
            <person name="Tice H."/>
            <person name="Bruce D."/>
            <person name="Barry K."/>
            <person name="Pitluck S."/>
            <person name="Lowry S."/>
            <person name="Larimer F."/>
            <person name="Land M."/>
            <person name="Hauser L."/>
            <person name="Kyrpides N."/>
            <person name="Ivanova N."/>
            <person name="McMahon K.D."/>
            <person name="Hugenholtz P."/>
        </authorList>
    </citation>
    <scope>NUCLEOTIDE SEQUENCE</scope>
    <source>
        <strain evidence="8">UW-1</strain>
    </source>
</reference>
<dbReference type="SUPFAM" id="SSF53335">
    <property type="entry name" value="S-adenosyl-L-methionine-dependent methyltransferases"/>
    <property type="match status" value="1"/>
</dbReference>
<evidence type="ECO:0000313" key="8">
    <source>
        <dbReference type="EMBL" id="ACV34480.1"/>
    </source>
</evidence>
<feature type="domain" description="Ribosomal RNA adenine methylase transferase N-terminal" evidence="7">
    <location>
        <begin position="70"/>
        <end position="205"/>
    </location>
</feature>
<sequence>MSAVKMDMEQARFNMIEQQIRPWEVLDPEVLDILATVKREDFVPAAHRALAFADLELPIGNGQTMLQPKIDARVLQEVNVRSTDIVLEVGTGSGYMAALLAANAEYVHTVEIDPVLAETARHNLRQAGITNVSVEVGDASQGWSASSPYDVIVISGALRELPEAFLQQLKPGGRLVAFIGEPPVMEAQLVTRTGDRAFTTINLFETVVAPLSSRKRPRFVF</sequence>
<dbReference type="KEGG" id="app:CAP2UW1_1149"/>
<dbReference type="HOGENOM" id="CLU_055432_2_1_4"/>
<evidence type="ECO:0000259" key="7">
    <source>
        <dbReference type="SMART" id="SM00650"/>
    </source>
</evidence>
<dbReference type="EMBL" id="CP001715">
    <property type="protein sequence ID" value="ACV34480.1"/>
    <property type="molecule type" value="Genomic_DNA"/>
</dbReference>
<dbReference type="eggNOG" id="COG2518">
    <property type="taxonomic scope" value="Bacteria"/>
</dbReference>
<proteinExistence type="inferred from homology"/>
<dbReference type="AlphaFoldDB" id="C7RRJ1"/>
<keyword evidence="4 8" id="KW-0808">Transferase</keyword>
<evidence type="ECO:0000256" key="1">
    <source>
        <dbReference type="ARBA" id="ARBA00005369"/>
    </source>
</evidence>
<dbReference type="GO" id="GO:0000179">
    <property type="term" value="F:rRNA (adenine-N6,N6-)-dimethyltransferase activity"/>
    <property type="evidence" value="ECO:0007669"/>
    <property type="project" value="InterPro"/>
</dbReference>
<dbReference type="PANTHER" id="PTHR11579:SF18">
    <property type="entry name" value="PROTEIN-L-ISOASPARTATE O-METHYLTRANSFERASE"/>
    <property type="match status" value="1"/>
</dbReference>
<dbReference type="STRING" id="522306.CAP2UW1_1149"/>
<gene>
    <name evidence="8" type="ordered locus">CAP2UW1_1149</name>
</gene>
<keyword evidence="5" id="KW-0949">S-adenosyl-L-methionine</keyword>
<reference evidence="8" key="2">
    <citation type="submission" date="2009-09" db="EMBL/GenBank/DDBJ databases">
        <title>Complete sequence of chromosome of Candidatus Accumulibacter phosphatis clade IIA str. UW-1.</title>
        <authorList>
            <consortium name="US DOE Joint Genome Institute"/>
            <person name="Martin H.G."/>
            <person name="Ivanova N."/>
            <person name="Kunin V."/>
            <person name="Warnecke F."/>
            <person name="Barry K."/>
            <person name="He S."/>
            <person name="Salamov A."/>
            <person name="Szeto E."/>
            <person name="Dalin E."/>
            <person name="Pangilinan J.L."/>
            <person name="Lapidus A."/>
            <person name="Lowry S."/>
            <person name="Kyrpides N.C."/>
            <person name="McMahon K.D."/>
            <person name="Hugenholtz P."/>
        </authorList>
    </citation>
    <scope>NUCLEOTIDE SEQUENCE [LARGE SCALE GENOMIC DNA]</scope>
    <source>
        <strain evidence="8">UW-1</strain>
    </source>
</reference>
<dbReference type="PANTHER" id="PTHR11579">
    <property type="entry name" value="PROTEIN-L-ISOASPARTATE O-METHYLTRANSFERASE"/>
    <property type="match status" value="1"/>
</dbReference>
<dbReference type="InterPro" id="IPR020598">
    <property type="entry name" value="rRNA_Ade_methylase_Trfase_N"/>
</dbReference>
<accession>C7RRJ1</accession>
<dbReference type="InterPro" id="IPR000682">
    <property type="entry name" value="PCMT"/>
</dbReference>
<keyword evidence="3 8" id="KW-0489">Methyltransferase</keyword>
<protein>
    <recommendedName>
        <fullName evidence="2">Protein-L-isoaspartate O-methyltransferase</fullName>
    </recommendedName>
    <alternativeName>
        <fullName evidence="6">Protein L-isoaspartyl methyltransferase</fullName>
    </alternativeName>
</protein>
<evidence type="ECO:0000256" key="6">
    <source>
        <dbReference type="ARBA" id="ARBA00030757"/>
    </source>
</evidence>
<evidence type="ECO:0000256" key="3">
    <source>
        <dbReference type="ARBA" id="ARBA00022603"/>
    </source>
</evidence>